<reference evidence="3" key="1">
    <citation type="submission" date="2016-10" db="EMBL/GenBank/DDBJ databases">
        <authorList>
            <person name="Varghese N."/>
            <person name="Submissions S."/>
        </authorList>
    </citation>
    <scope>NUCLEOTIDE SEQUENCE [LARGE SCALE GENOMIC DNA]</scope>
    <source>
        <strain evidence="3">CGMCC 4.3568</strain>
    </source>
</reference>
<dbReference type="Pfam" id="PF04672">
    <property type="entry name" value="Methyltransf_19"/>
    <property type="match status" value="1"/>
</dbReference>
<dbReference type="OrthoDB" id="3514105at2"/>
<keyword evidence="3" id="KW-1185">Reference proteome</keyword>
<evidence type="ECO:0000256" key="1">
    <source>
        <dbReference type="SAM" id="MobiDB-lite"/>
    </source>
</evidence>
<evidence type="ECO:0000313" key="2">
    <source>
        <dbReference type="EMBL" id="SFA93888.1"/>
    </source>
</evidence>
<dbReference type="RefSeq" id="WP_091670599.1">
    <property type="nucleotide sequence ID" value="NZ_FOKG01000002.1"/>
</dbReference>
<name>A0A1I0X0I3_9PSEU</name>
<protein>
    <submittedName>
        <fullName evidence="2">O-Methyltransferase involved in polyketide biosynthesis</fullName>
    </submittedName>
</protein>
<keyword evidence="2" id="KW-0489">Methyltransferase</keyword>
<feature type="region of interest" description="Disordered" evidence="1">
    <location>
        <begin position="259"/>
        <end position="283"/>
    </location>
</feature>
<dbReference type="AlphaFoldDB" id="A0A1I0X0I3"/>
<dbReference type="Proteomes" id="UP000243799">
    <property type="component" value="Unassembled WGS sequence"/>
</dbReference>
<dbReference type="STRING" id="490629.SAMN05216266_102336"/>
<dbReference type="InterPro" id="IPR029063">
    <property type="entry name" value="SAM-dependent_MTases_sf"/>
</dbReference>
<dbReference type="GO" id="GO:0008168">
    <property type="term" value="F:methyltransferase activity"/>
    <property type="evidence" value="ECO:0007669"/>
    <property type="project" value="UniProtKB-KW"/>
</dbReference>
<accession>A0A1I0X0I3</accession>
<dbReference type="Gene3D" id="3.40.50.150">
    <property type="entry name" value="Vaccinia Virus protein VP39"/>
    <property type="match status" value="1"/>
</dbReference>
<dbReference type="PIRSF" id="PIRSF017393">
    <property type="entry name" value="MTase_SAV2177"/>
    <property type="match status" value="1"/>
</dbReference>
<evidence type="ECO:0000313" key="3">
    <source>
        <dbReference type="Proteomes" id="UP000243799"/>
    </source>
</evidence>
<dbReference type="EMBL" id="FOKG01000002">
    <property type="protein sequence ID" value="SFA93888.1"/>
    <property type="molecule type" value="Genomic_DNA"/>
</dbReference>
<dbReference type="GO" id="GO:0032259">
    <property type="term" value="P:methylation"/>
    <property type="evidence" value="ECO:0007669"/>
    <property type="project" value="UniProtKB-KW"/>
</dbReference>
<sequence>MPEPKDPEFVPEGVDLERPNPARIYDWFLGGSANWAIDRAFGEKVLETFPQARTIARTGRDFLGRGVHYLARQGVTQFLDLGSGVPTVGNVHEIAESVNPDSRCVYVDNEAVAVAHSRVLLEKHGESSRHAVLHGDLRQPDDIWKRALATGVLDPEKPIGLIVVGVLYFLGPEDDPHGVIARYRDLLPSGSYLLSSHLTEDEVPDEGGTEREEVRQQYQRSSSQLYMRNREEFTAFFDGFELVEPGVVWLPEWRLDERESKASRKYANTPQESSSIGALGRKP</sequence>
<dbReference type="InterPro" id="IPR006764">
    <property type="entry name" value="SAM_dep_MeTrfase_SAV2177_type"/>
</dbReference>
<gene>
    <name evidence="2" type="ORF">SAMN05216266_102336</name>
</gene>
<proteinExistence type="predicted"/>
<organism evidence="2 3">
    <name type="scientific">Amycolatopsis marina</name>
    <dbReference type="NCBI Taxonomy" id="490629"/>
    <lineage>
        <taxon>Bacteria</taxon>
        <taxon>Bacillati</taxon>
        <taxon>Actinomycetota</taxon>
        <taxon>Actinomycetes</taxon>
        <taxon>Pseudonocardiales</taxon>
        <taxon>Pseudonocardiaceae</taxon>
        <taxon>Amycolatopsis</taxon>
    </lineage>
</organism>
<feature type="compositionally biased region" description="Polar residues" evidence="1">
    <location>
        <begin position="266"/>
        <end position="276"/>
    </location>
</feature>
<dbReference type="SUPFAM" id="SSF53335">
    <property type="entry name" value="S-adenosyl-L-methionine-dependent methyltransferases"/>
    <property type="match status" value="1"/>
</dbReference>
<keyword evidence="2" id="KW-0808">Transferase</keyword>